<dbReference type="InterPro" id="IPR006076">
    <property type="entry name" value="FAD-dep_OxRdtase"/>
</dbReference>
<dbReference type="PROSITE" id="PS51257">
    <property type="entry name" value="PROKAR_LIPOPROTEIN"/>
    <property type="match status" value="1"/>
</dbReference>
<dbReference type="PANTHER" id="PTHR11985">
    <property type="entry name" value="GLYCEROL-3-PHOSPHATE DEHYDROGENASE"/>
    <property type="match status" value="1"/>
</dbReference>
<comment type="catalytic activity">
    <reaction evidence="7">
        <text>a quinone + sn-glycerol 3-phosphate = dihydroxyacetone phosphate + a quinol</text>
        <dbReference type="Rhea" id="RHEA:18977"/>
        <dbReference type="ChEBI" id="CHEBI:24646"/>
        <dbReference type="ChEBI" id="CHEBI:57597"/>
        <dbReference type="ChEBI" id="CHEBI:57642"/>
        <dbReference type="ChEBI" id="CHEBI:132124"/>
        <dbReference type="EC" id="1.1.5.3"/>
    </reaction>
</comment>
<evidence type="ECO:0000256" key="3">
    <source>
        <dbReference type="ARBA" id="ARBA00013029"/>
    </source>
</evidence>
<sequence length="620" mass="68891">MGFFRKTLIYGGGLGSACAAGGYAALHYNHQQGMIGHANYSYAPPPKREDNIERMKKEHFDLIVIGGGATGSGVAVDGASRGLNCALVEYDDFASGTSSRSTKLLHGGVRYLEAAFKNLDIGQLYLVWEALEERAHMMKSAPFMSKPLPIVMPIYNWWQVPYFYAGIKAYDWLAKLVCCFDTGLPECFYTSRANTLFLFPLLKSEGLKGALVYYDGQHNDSRMNIQLALTASMDGYVEGMKGAAVANHCQVIGVIKDSDGLVNGIKVRDTVKKEEFDIHGKVVVNCTGPFADQIREMADPNCRKLVAPAAGVHVVLPKWYSPPNFGMIIPETTDGRVLFYLPWEDNTIAGTTDAKSVLTHLPKPTSEEVDFIVRESARYLSLDEAQIRQDIKASWSGLRPLVKDPKSADEGSTAKLSRSHEIVVDPSGLVSVMGGKWTTYRRMAQDAVDKILEVHRDKIRTRAPCRTKNLLIMGSHDHTGNFQPKEVSVLGGKLPLHLTKQYNLKLPTAEYLVRSYGFRALDVCELGKKEGLLDPLVPNQPFIRAEVVYAVRHEMGCTIPDVLGRRIRLAFVDADEASRIAHDTVRLMARELKWHFSQISEAEKEAKAFLHTMTYKNPAE</sequence>
<dbReference type="PROSITE" id="PS00977">
    <property type="entry name" value="FAD_G3PDH_1"/>
    <property type="match status" value="1"/>
</dbReference>
<dbReference type="OMA" id="PHIVKPM"/>
<keyword evidence="6 7" id="KW-0560">Oxidoreductase</keyword>
<feature type="domain" description="FAD dependent oxidoreductase" evidence="8">
    <location>
        <begin position="61"/>
        <end position="405"/>
    </location>
</feature>
<evidence type="ECO:0000313" key="11">
    <source>
        <dbReference type="Proteomes" id="UP000041254"/>
    </source>
</evidence>
<protein>
    <recommendedName>
        <fullName evidence="3 7">Glycerol-3-phosphate dehydrogenase</fullName>
        <ecNumber evidence="3 7">1.1.5.3</ecNumber>
    </recommendedName>
</protein>
<dbReference type="Pfam" id="PF01266">
    <property type="entry name" value="DAO"/>
    <property type="match status" value="1"/>
</dbReference>
<dbReference type="PANTHER" id="PTHR11985:SF15">
    <property type="entry name" value="GLYCEROL-3-PHOSPHATE DEHYDROGENASE, MITOCHONDRIAL"/>
    <property type="match status" value="1"/>
</dbReference>
<evidence type="ECO:0000256" key="1">
    <source>
        <dbReference type="ARBA" id="ARBA00001974"/>
    </source>
</evidence>
<dbReference type="STRING" id="1169540.A0A0G4EZ88"/>
<evidence type="ECO:0000259" key="9">
    <source>
        <dbReference type="Pfam" id="PF16901"/>
    </source>
</evidence>
<dbReference type="InterPro" id="IPR031656">
    <property type="entry name" value="DAO_C"/>
</dbReference>
<evidence type="ECO:0000256" key="7">
    <source>
        <dbReference type="RuleBase" id="RU361217"/>
    </source>
</evidence>
<organism evidence="10 11">
    <name type="scientific">Vitrella brassicaformis (strain CCMP3155)</name>
    <dbReference type="NCBI Taxonomy" id="1169540"/>
    <lineage>
        <taxon>Eukaryota</taxon>
        <taxon>Sar</taxon>
        <taxon>Alveolata</taxon>
        <taxon>Colpodellida</taxon>
        <taxon>Vitrellaceae</taxon>
        <taxon>Vitrella</taxon>
    </lineage>
</organism>
<dbReference type="PRINTS" id="PR01001">
    <property type="entry name" value="FADG3PDH"/>
</dbReference>
<dbReference type="Gene3D" id="1.10.8.870">
    <property type="entry name" value="Alpha-glycerophosphate oxidase, cap domain"/>
    <property type="match status" value="1"/>
</dbReference>
<dbReference type="AlphaFoldDB" id="A0A0G4EZ88"/>
<evidence type="ECO:0000313" key="10">
    <source>
        <dbReference type="EMBL" id="CEM04511.1"/>
    </source>
</evidence>
<dbReference type="VEuPathDB" id="CryptoDB:Vbra_21162"/>
<reference evidence="10 11" key="1">
    <citation type="submission" date="2014-11" db="EMBL/GenBank/DDBJ databases">
        <authorList>
            <person name="Zhu J."/>
            <person name="Qi W."/>
            <person name="Song R."/>
        </authorList>
    </citation>
    <scope>NUCLEOTIDE SEQUENCE [LARGE SCALE GENOMIC DNA]</scope>
</reference>
<comment type="similarity">
    <text evidence="2 7">Belongs to the FAD-dependent glycerol-3-phosphate dehydrogenase family.</text>
</comment>
<dbReference type="Proteomes" id="UP000041254">
    <property type="component" value="Unassembled WGS sequence"/>
</dbReference>
<evidence type="ECO:0000256" key="2">
    <source>
        <dbReference type="ARBA" id="ARBA00007330"/>
    </source>
</evidence>
<dbReference type="Pfam" id="PF16901">
    <property type="entry name" value="DAO_C"/>
    <property type="match status" value="1"/>
</dbReference>
<name>A0A0G4EZ88_VITBC</name>
<dbReference type="Gene3D" id="3.30.9.10">
    <property type="entry name" value="D-Amino Acid Oxidase, subunit A, domain 2"/>
    <property type="match status" value="1"/>
</dbReference>
<dbReference type="SUPFAM" id="SSF51905">
    <property type="entry name" value="FAD/NAD(P)-binding domain"/>
    <property type="match status" value="1"/>
</dbReference>
<accession>A0A0G4EZ88</accession>
<evidence type="ECO:0000256" key="5">
    <source>
        <dbReference type="ARBA" id="ARBA00022827"/>
    </source>
</evidence>
<evidence type="ECO:0000259" key="8">
    <source>
        <dbReference type="Pfam" id="PF01266"/>
    </source>
</evidence>
<evidence type="ECO:0000256" key="6">
    <source>
        <dbReference type="ARBA" id="ARBA00023002"/>
    </source>
</evidence>
<evidence type="ECO:0000256" key="4">
    <source>
        <dbReference type="ARBA" id="ARBA00022630"/>
    </source>
</evidence>
<feature type="domain" description="Alpha-glycerophosphate oxidase C-terminal" evidence="9">
    <location>
        <begin position="465"/>
        <end position="595"/>
    </location>
</feature>
<gene>
    <name evidence="10" type="ORF">Vbra_21162</name>
</gene>
<dbReference type="InterPro" id="IPR036188">
    <property type="entry name" value="FAD/NAD-bd_sf"/>
</dbReference>
<dbReference type="GO" id="GO:0004368">
    <property type="term" value="F:glycerol-3-phosphate dehydrogenase (quinone) activity"/>
    <property type="evidence" value="ECO:0007669"/>
    <property type="project" value="UniProtKB-EC"/>
</dbReference>
<dbReference type="OrthoDB" id="264015at2759"/>
<dbReference type="InterPro" id="IPR000447">
    <property type="entry name" value="G3P_DH_FAD-dep"/>
</dbReference>
<keyword evidence="11" id="KW-1185">Reference proteome</keyword>
<dbReference type="PhylomeDB" id="A0A0G4EZ88"/>
<dbReference type="GO" id="GO:0006072">
    <property type="term" value="P:glycerol-3-phosphate metabolic process"/>
    <property type="evidence" value="ECO:0007669"/>
    <property type="project" value="UniProtKB-UniRule"/>
</dbReference>
<dbReference type="EMBL" id="CDMY01000352">
    <property type="protein sequence ID" value="CEM04511.1"/>
    <property type="molecule type" value="Genomic_DNA"/>
</dbReference>
<dbReference type="FunCoup" id="A0A0G4EZ88">
    <property type="interactions" value="132"/>
</dbReference>
<dbReference type="EC" id="1.1.5.3" evidence="3 7"/>
<dbReference type="Gene3D" id="3.50.50.60">
    <property type="entry name" value="FAD/NAD(P)-binding domain"/>
    <property type="match status" value="1"/>
</dbReference>
<dbReference type="PROSITE" id="PS00978">
    <property type="entry name" value="FAD_G3PDH_2"/>
    <property type="match status" value="1"/>
</dbReference>
<dbReference type="GO" id="GO:0005739">
    <property type="term" value="C:mitochondrion"/>
    <property type="evidence" value="ECO:0007669"/>
    <property type="project" value="TreeGrafter"/>
</dbReference>
<comment type="cofactor">
    <cofactor evidence="1 7">
        <name>FAD</name>
        <dbReference type="ChEBI" id="CHEBI:57692"/>
    </cofactor>
</comment>
<proteinExistence type="inferred from homology"/>
<dbReference type="InParanoid" id="A0A0G4EZ88"/>
<dbReference type="InterPro" id="IPR038299">
    <property type="entry name" value="DAO_C_sf"/>
</dbReference>
<keyword evidence="5" id="KW-0274">FAD</keyword>
<keyword evidence="4 7" id="KW-0285">Flavoprotein</keyword>